<dbReference type="AlphaFoldDB" id="A0A533ID37"/>
<dbReference type="Proteomes" id="UP000315344">
    <property type="component" value="Unassembled WGS sequence"/>
</dbReference>
<protein>
    <recommendedName>
        <fullName evidence="4">17 kDa surface antigen</fullName>
    </recommendedName>
</protein>
<accession>A0A533ID37</accession>
<reference evidence="2 3" key="1">
    <citation type="journal article" date="2017" name="Nat. Commun.">
        <title>In situ click chemistry generation of cyclooxygenase-2 inhibitors.</title>
        <authorList>
            <person name="Bhardwaj A."/>
            <person name="Kaur J."/>
            <person name="Wuest M."/>
            <person name="Wuest F."/>
        </authorList>
    </citation>
    <scope>NUCLEOTIDE SEQUENCE [LARGE SCALE GENOMIC DNA]</scope>
    <source>
        <strain evidence="2">S2_012_000_R3_94</strain>
    </source>
</reference>
<dbReference type="EMBL" id="VAFL01000002">
    <property type="protein sequence ID" value="TKW68000.1"/>
    <property type="molecule type" value="Genomic_DNA"/>
</dbReference>
<evidence type="ECO:0008006" key="4">
    <source>
        <dbReference type="Google" id="ProtNLM"/>
    </source>
</evidence>
<feature type="chain" id="PRO_5021855752" description="17 kDa surface antigen" evidence="1">
    <location>
        <begin position="21"/>
        <end position="79"/>
    </location>
</feature>
<name>A0A533ID37_PARDE</name>
<feature type="signal peptide" evidence="1">
    <location>
        <begin position="1"/>
        <end position="20"/>
    </location>
</feature>
<keyword evidence="1" id="KW-0732">Signal</keyword>
<evidence type="ECO:0000313" key="2">
    <source>
        <dbReference type="EMBL" id="TKW68000.1"/>
    </source>
</evidence>
<gene>
    <name evidence="2" type="ORF">DI616_02490</name>
</gene>
<sequence>MQTKTSLRLAGAMLAIAALSACQQGYGDTYMSPDAQRALVGAGAGAVAAKAFDEDVGTGAVLGAAAGALCDDAGVCQTR</sequence>
<evidence type="ECO:0000256" key="1">
    <source>
        <dbReference type="SAM" id="SignalP"/>
    </source>
</evidence>
<organism evidence="2 3">
    <name type="scientific">Paracoccus denitrificans</name>
    <dbReference type="NCBI Taxonomy" id="266"/>
    <lineage>
        <taxon>Bacteria</taxon>
        <taxon>Pseudomonadati</taxon>
        <taxon>Pseudomonadota</taxon>
        <taxon>Alphaproteobacteria</taxon>
        <taxon>Rhodobacterales</taxon>
        <taxon>Paracoccaceae</taxon>
        <taxon>Paracoccus</taxon>
    </lineage>
</organism>
<dbReference type="PROSITE" id="PS51257">
    <property type="entry name" value="PROKAR_LIPOPROTEIN"/>
    <property type="match status" value="1"/>
</dbReference>
<evidence type="ECO:0000313" key="3">
    <source>
        <dbReference type="Proteomes" id="UP000315344"/>
    </source>
</evidence>
<proteinExistence type="predicted"/>
<comment type="caution">
    <text evidence="2">The sequence shown here is derived from an EMBL/GenBank/DDBJ whole genome shotgun (WGS) entry which is preliminary data.</text>
</comment>